<evidence type="ECO:0000256" key="4">
    <source>
        <dbReference type="ARBA" id="ARBA00022989"/>
    </source>
</evidence>
<dbReference type="PANTHER" id="PTHR30569">
    <property type="entry name" value="CYTOSINE TRANSPORTER CODB"/>
    <property type="match status" value="1"/>
</dbReference>
<dbReference type="Proteomes" id="UP000703590">
    <property type="component" value="Unassembled WGS sequence"/>
</dbReference>
<evidence type="ECO:0000313" key="8">
    <source>
        <dbReference type="Proteomes" id="UP000703590"/>
    </source>
</evidence>
<evidence type="ECO:0000256" key="3">
    <source>
        <dbReference type="ARBA" id="ARBA00022692"/>
    </source>
</evidence>
<sequence>MEPKSGTFGNMTLVVLWFGASVSIAEIMTGGLLAPMGFSPALVGIMVGHLLGAVLLYLGGTIGAQSGLPSMVSTRLSFGLVGSRLFAVLNILQLIGWTAIMIISGANAANEISQLVMGVSSHLAWALALGIAIMAWIWLGAEGFTKLNVVAVVLLFALTLVLAYVVFDTGAHHTKATSGASFSMGLALELSIIMPLSWLPLIGDYTRFAKNKTAGVWGATTGYFLGSTLMYIIGLGAALHSGSADPSQMMLAANLGLFALSIVVLSTVTTTFLDAYSAGVSTTAIFPKIKERHAAVGMAFVGLCLALWVPMHQYEHFLYAIGSVFGPLFAIVLCDYFFFQNRALNPKLLLHVNALVVWIIGVGAYYAFKGMDLEIGAVLPTMAFTALVFTVIKKSTKSWKFERENVA</sequence>
<proteinExistence type="inferred from homology"/>
<dbReference type="Gene3D" id="1.10.4160.10">
    <property type="entry name" value="Hydantoin permease"/>
    <property type="match status" value="1"/>
</dbReference>
<feature type="transmembrane region" description="Helical" evidence="6">
    <location>
        <begin position="179"/>
        <end position="202"/>
    </location>
</feature>
<dbReference type="PANTHER" id="PTHR30569:SF0">
    <property type="entry name" value="CYTOSINE PERMEASE"/>
    <property type="match status" value="1"/>
</dbReference>
<feature type="transmembrane region" description="Helical" evidence="6">
    <location>
        <begin position="348"/>
        <end position="368"/>
    </location>
</feature>
<feature type="transmembrane region" description="Helical" evidence="6">
    <location>
        <begin position="251"/>
        <end position="273"/>
    </location>
</feature>
<gene>
    <name evidence="7" type="primary">cytX</name>
    <name evidence="7" type="ORF">JWV37_09060</name>
</gene>
<accession>A0ABS2WTG1</accession>
<comment type="similarity">
    <text evidence="2">Belongs to the purine-cytosine permease (2.A.39) family.</text>
</comment>
<feature type="transmembrane region" description="Helical" evidence="6">
    <location>
        <begin position="41"/>
        <end position="64"/>
    </location>
</feature>
<evidence type="ECO:0000256" key="6">
    <source>
        <dbReference type="SAM" id="Phobius"/>
    </source>
</evidence>
<name>A0ABS2WTG1_9BACT</name>
<feature type="transmembrane region" description="Helical" evidence="6">
    <location>
        <begin position="294"/>
        <end position="311"/>
    </location>
</feature>
<keyword evidence="5 6" id="KW-0472">Membrane</keyword>
<dbReference type="Pfam" id="PF02133">
    <property type="entry name" value="Transp_cyt_pur"/>
    <property type="match status" value="1"/>
</dbReference>
<protein>
    <submittedName>
        <fullName evidence="7">Hydroxymethylpyrimidine transporter CytX</fullName>
    </submittedName>
</protein>
<dbReference type="InterPro" id="IPR012732">
    <property type="entry name" value="Thia_CytX"/>
</dbReference>
<reference evidence="7 8" key="3">
    <citation type="submission" date="2021-02" db="EMBL/GenBank/DDBJ databases">
        <authorList>
            <person name="Merkel A.Y."/>
        </authorList>
    </citation>
    <scope>NUCLEOTIDE SEQUENCE [LARGE SCALE GENOMIC DNA]</scope>
    <source>
        <strain evidence="7 8">T05b</strain>
    </source>
</reference>
<reference evidence="7 8" key="1">
    <citation type="submission" date="2021-02" db="EMBL/GenBank/DDBJ databases">
        <title>Sulfurospirillum tamanensis sp. nov.</title>
        <authorList>
            <person name="Frolova A."/>
            <person name="Merkel A."/>
            <person name="Slobodkin A."/>
        </authorList>
    </citation>
    <scope>NUCLEOTIDE SEQUENCE [LARGE SCALE GENOMIC DNA]</scope>
    <source>
        <strain evidence="7 8">T05b</strain>
    </source>
</reference>
<dbReference type="RefSeq" id="WP_205459473.1">
    <property type="nucleotide sequence ID" value="NZ_JAFHKK010000019.1"/>
</dbReference>
<keyword evidence="3 6" id="KW-0812">Transmembrane</keyword>
<feature type="transmembrane region" description="Helical" evidence="6">
    <location>
        <begin position="147"/>
        <end position="167"/>
    </location>
</feature>
<evidence type="ECO:0000256" key="2">
    <source>
        <dbReference type="ARBA" id="ARBA00008974"/>
    </source>
</evidence>
<dbReference type="EMBL" id="JAFHKK010000019">
    <property type="protein sequence ID" value="MBN2964926.1"/>
    <property type="molecule type" value="Genomic_DNA"/>
</dbReference>
<comment type="caution">
    <text evidence="7">The sequence shown here is derived from an EMBL/GenBank/DDBJ whole genome shotgun (WGS) entry which is preliminary data.</text>
</comment>
<feature type="transmembrane region" description="Helical" evidence="6">
    <location>
        <begin position="374"/>
        <end position="392"/>
    </location>
</feature>
<keyword evidence="4 6" id="KW-1133">Transmembrane helix</keyword>
<dbReference type="InterPro" id="IPR030191">
    <property type="entry name" value="CodB"/>
</dbReference>
<dbReference type="NCBIfam" id="TIGR02358">
    <property type="entry name" value="thia_cytX"/>
    <property type="match status" value="1"/>
</dbReference>
<dbReference type="InterPro" id="IPR001248">
    <property type="entry name" value="Pur-cyt_permease"/>
</dbReference>
<feature type="transmembrane region" description="Helical" evidence="6">
    <location>
        <begin position="85"/>
        <end position="103"/>
    </location>
</feature>
<comment type="subcellular location">
    <subcellularLocation>
        <location evidence="1">Membrane</location>
        <topology evidence="1">Multi-pass membrane protein</topology>
    </subcellularLocation>
</comment>
<evidence type="ECO:0000256" key="5">
    <source>
        <dbReference type="ARBA" id="ARBA00023136"/>
    </source>
</evidence>
<organism evidence="7 8">
    <name type="scientific">Sulfurospirillum tamanense</name>
    <dbReference type="NCBI Taxonomy" id="2813362"/>
    <lineage>
        <taxon>Bacteria</taxon>
        <taxon>Pseudomonadati</taxon>
        <taxon>Campylobacterota</taxon>
        <taxon>Epsilonproteobacteria</taxon>
        <taxon>Campylobacterales</taxon>
        <taxon>Sulfurospirillaceae</taxon>
        <taxon>Sulfurospirillum</taxon>
    </lineage>
</organism>
<feature type="transmembrane region" description="Helical" evidence="6">
    <location>
        <begin position="123"/>
        <end position="140"/>
    </location>
</feature>
<evidence type="ECO:0000313" key="7">
    <source>
        <dbReference type="EMBL" id="MBN2964926.1"/>
    </source>
</evidence>
<feature type="transmembrane region" description="Helical" evidence="6">
    <location>
        <begin position="317"/>
        <end position="339"/>
    </location>
</feature>
<feature type="transmembrane region" description="Helical" evidence="6">
    <location>
        <begin position="214"/>
        <end position="239"/>
    </location>
</feature>
<reference evidence="8" key="2">
    <citation type="submission" date="2021-02" db="EMBL/GenBank/DDBJ databases">
        <title>Sulfurospirillum tamanensis sp. nov.</title>
        <authorList>
            <person name="Merkel A.Y."/>
        </authorList>
    </citation>
    <scope>NUCLEOTIDE SEQUENCE [LARGE SCALE GENOMIC DNA]</scope>
    <source>
        <strain evidence="8">T05b</strain>
    </source>
</reference>
<evidence type="ECO:0000256" key="1">
    <source>
        <dbReference type="ARBA" id="ARBA00004141"/>
    </source>
</evidence>
<keyword evidence="8" id="KW-1185">Reference proteome</keyword>